<reference evidence="1 2" key="1">
    <citation type="journal article" date="2013" name="ISME J.">
        <title>A metabolic model for members of the genus Tetrasphaera involved in enhanced biological phosphorus removal.</title>
        <authorList>
            <person name="Kristiansen R."/>
            <person name="Nguyen H.T.T."/>
            <person name="Saunders A.M."/>
            <person name="Nielsen J.L."/>
            <person name="Wimmer R."/>
            <person name="Le V.Q."/>
            <person name="McIlroy S.J."/>
            <person name="Petrovski S."/>
            <person name="Seviour R.J."/>
            <person name="Calteau A."/>
            <person name="Nielsen K.L."/>
            <person name="Nielsen P.H."/>
        </authorList>
    </citation>
    <scope>NUCLEOTIDE SEQUENCE [LARGE SCALE GENOMIC DNA]</scope>
    <source>
        <strain evidence="1 2">Lp2</strain>
    </source>
</reference>
<comment type="caution">
    <text evidence="1">The sequence shown here is derived from an EMBL/GenBank/DDBJ whole genome shotgun (WGS) entry which is preliminary data.</text>
</comment>
<keyword evidence="2" id="KW-1185">Reference proteome</keyword>
<name>N0E6C5_9MICO</name>
<evidence type="ECO:0000313" key="1">
    <source>
        <dbReference type="EMBL" id="CCH71304.1"/>
    </source>
</evidence>
<proteinExistence type="predicted"/>
<dbReference type="EMBL" id="CAIZ01000162">
    <property type="protein sequence ID" value="CCH71304.1"/>
    <property type="molecule type" value="Genomic_DNA"/>
</dbReference>
<dbReference type="Proteomes" id="UP000013167">
    <property type="component" value="Unassembled WGS sequence"/>
</dbReference>
<organism evidence="1 2">
    <name type="scientific">Phycicoccus elongatus Lp2</name>
    <dbReference type="NCBI Taxonomy" id="1193181"/>
    <lineage>
        <taxon>Bacteria</taxon>
        <taxon>Bacillati</taxon>
        <taxon>Actinomycetota</taxon>
        <taxon>Actinomycetes</taxon>
        <taxon>Micrococcales</taxon>
        <taxon>Intrasporangiaceae</taxon>
        <taxon>Phycicoccus</taxon>
    </lineage>
</organism>
<accession>N0E6C5</accession>
<gene>
    <name evidence="1" type="ORF">BN10_890013</name>
</gene>
<evidence type="ECO:0000313" key="2">
    <source>
        <dbReference type="Proteomes" id="UP000013167"/>
    </source>
</evidence>
<dbReference type="eggNOG" id="ENOG5031JWT">
    <property type="taxonomic scope" value="Bacteria"/>
</dbReference>
<dbReference type="RefSeq" id="WP_010851133.1">
    <property type="nucleotide sequence ID" value="NZ_HF570956.1"/>
</dbReference>
<sequence>MRWLSIRGRDGDVSRSMVALAISLTAALALGLWTWVPPLLRQDIGMTPVTPSRLTVDPAATGTATLGGGYTVGLNQSGFRYAKDDLPMLDTVTRGSPVVALLGQVSGATTSSPREEIDAVLDRSHFTDLAVTREEAVWIGVVEGEVDGRRVSLPLRWQVHLVGDTIETLLTVPGADALVVPVDWRPAVTGIAPALPARNLRLRAWWFAPGLGEEAAYEWVLGTIVGLGPPSAARGIDLRGDGRIDLHVWSPAVRLRVTGLPRAAGR</sequence>
<dbReference type="STRING" id="1193181.BN10_890013"/>
<protein>
    <submittedName>
        <fullName evidence="1">Uncharacterized protein</fullName>
    </submittedName>
</protein>
<dbReference type="HOGENOM" id="CLU_1045575_0_0_11"/>
<dbReference type="AlphaFoldDB" id="N0E6C5"/>